<dbReference type="GO" id="GO:1990904">
    <property type="term" value="C:ribonucleoprotein complex"/>
    <property type="evidence" value="ECO:0007669"/>
    <property type="project" value="UniProtKB-KW"/>
</dbReference>
<keyword evidence="9" id="KW-0805">Transcription regulation</keyword>
<dbReference type="SUPFAM" id="SSF47459">
    <property type="entry name" value="HLH, helix-loop-helix DNA-binding domain"/>
    <property type="match status" value="1"/>
</dbReference>
<keyword evidence="15" id="KW-0175">Coiled coil</keyword>
<evidence type="ECO:0000256" key="14">
    <source>
        <dbReference type="PROSITE-ProRule" id="PRU00626"/>
    </source>
</evidence>
<dbReference type="GO" id="GO:0005634">
    <property type="term" value="C:nucleus"/>
    <property type="evidence" value="ECO:0007669"/>
    <property type="project" value="UniProtKB-SubCell"/>
</dbReference>
<keyword evidence="4" id="KW-0934">Plastid</keyword>
<proteinExistence type="predicted"/>
<dbReference type="SMART" id="SM00353">
    <property type="entry name" value="HLH"/>
    <property type="match status" value="1"/>
</dbReference>
<evidence type="ECO:0000256" key="10">
    <source>
        <dbReference type="ARBA" id="ARBA00023163"/>
    </source>
</evidence>
<dbReference type="SMART" id="SM01103">
    <property type="entry name" value="CRS1_YhbY"/>
    <property type="match status" value="1"/>
</dbReference>
<organism evidence="18 19">
    <name type="scientific">Citrus x changshan-huyou</name>
    <dbReference type="NCBI Taxonomy" id="2935761"/>
    <lineage>
        <taxon>Eukaryota</taxon>
        <taxon>Viridiplantae</taxon>
        <taxon>Streptophyta</taxon>
        <taxon>Embryophyta</taxon>
        <taxon>Tracheophyta</taxon>
        <taxon>Spermatophyta</taxon>
        <taxon>Magnoliopsida</taxon>
        <taxon>eudicotyledons</taxon>
        <taxon>Gunneridae</taxon>
        <taxon>Pentapetalae</taxon>
        <taxon>rosids</taxon>
        <taxon>malvids</taxon>
        <taxon>Sapindales</taxon>
        <taxon>Rutaceae</taxon>
        <taxon>Aurantioideae</taxon>
        <taxon>Citrus</taxon>
    </lineage>
</organism>
<keyword evidence="10" id="KW-0804">Transcription</keyword>
<feature type="domain" description="BHLH" evidence="16">
    <location>
        <begin position="80"/>
        <end position="129"/>
    </location>
</feature>
<evidence type="ECO:0000256" key="11">
    <source>
        <dbReference type="ARBA" id="ARBA00023187"/>
    </source>
</evidence>
<keyword evidence="7 14" id="KW-0694">RNA-binding</keyword>
<keyword evidence="8" id="KW-0809">Transit peptide</keyword>
<sequence length="480" mass="54830">MDEFFRDQFHGEGDIFFWLDNEALPVNQSAFVAYANRPRTELVSQNAGNGSNSLSANKRMIQFLRKIQPAKMEHPEHDSERGHRHVINERMRRERERQNYLALHSMLPPGTKNDKNSIVKTTANMIHELRCCKQELERKNYELESNLGLKNGGTKIRVNVDNPTSGVDSMLEVLKCLKDLGSSTRSLQAEFSDQKLKAVLDNETQAERKLLRAERALSKVEESLKPAERQADPESITDEERFMFRKLGLRMKAFLLLGRRGVFDGTVENMPLHWKYRELVKIIVKVKTFDQAKKIALALEAESGGVLVSVDKISKGYAMVVYRGKDYQRPSTLRPKNLLTKRKALARSIELQRQEALLKHVATLESNAGRLRSEIEQMNSVKGTGDEHLYDKLDSAYATEDDDSEDEGDEAYLETYAGGNDNEDEIDNSTHNLEMESDFPYHAQDQESETELMDSESEAYTVHSTYCASTDIVEEDNSFY</sequence>
<dbReference type="FunFam" id="3.30.110.60:FF:000003">
    <property type="entry name" value="CRM-domain containing factor CFM3B, chloroplastic"/>
    <property type="match status" value="1"/>
</dbReference>
<dbReference type="SUPFAM" id="SSF75471">
    <property type="entry name" value="YhbY-like"/>
    <property type="match status" value="1"/>
</dbReference>
<keyword evidence="13" id="KW-0687">Ribonucleoprotein</keyword>
<evidence type="ECO:0000313" key="18">
    <source>
        <dbReference type="EMBL" id="KAK9182741.1"/>
    </source>
</evidence>
<evidence type="ECO:0000256" key="7">
    <source>
        <dbReference type="ARBA" id="ARBA00022884"/>
    </source>
</evidence>
<comment type="subcellular location">
    <subcellularLocation>
        <location evidence="1">Nucleus</location>
    </subcellularLocation>
    <subcellularLocation>
        <location evidence="2">Plastid</location>
        <location evidence="2">Chloroplast</location>
    </subcellularLocation>
</comment>
<dbReference type="PROSITE" id="PS51295">
    <property type="entry name" value="CRM"/>
    <property type="match status" value="1"/>
</dbReference>
<dbReference type="Gene3D" id="3.30.110.60">
    <property type="entry name" value="YhbY-like"/>
    <property type="match status" value="1"/>
</dbReference>
<evidence type="ECO:0000259" key="16">
    <source>
        <dbReference type="PROSITE" id="PS50888"/>
    </source>
</evidence>
<evidence type="ECO:0000256" key="5">
    <source>
        <dbReference type="ARBA" id="ARBA00022664"/>
    </source>
</evidence>
<evidence type="ECO:0000256" key="13">
    <source>
        <dbReference type="ARBA" id="ARBA00023274"/>
    </source>
</evidence>
<comment type="caution">
    <text evidence="18">The sequence shown here is derived from an EMBL/GenBank/DDBJ whole genome shotgun (WGS) entry which is preliminary data.</text>
</comment>
<evidence type="ECO:0008006" key="20">
    <source>
        <dbReference type="Google" id="ProtNLM"/>
    </source>
</evidence>
<protein>
    <recommendedName>
        <fullName evidence="20">BHLH domain-containing protein</fullName>
    </recommendedName>
</protein>
<dbReference type="PANTHER" id="PTHR31846:SF19">
    <property type="entry name" value="CRM-DOMAIN CONTAINING FACTOR CFM3A, CHLOROPLASTIC_MITOCHONDRIAL"/>
    <property type="match status" value="1"/>
</dbReference>
<reference evidence="18 19" key="1">
    <citation type="submission" date="2024-05" db="EMBL/GenBank/DDBJ databases">
        <title>Haplotype-resolved chromosome-level genome assembly of Huyou (Citrus changshanensis).</title>
        <authorList>
            <person name="Miao C."/>
            <person name="Chen W."/>
            <person name="Wu Y."/>
            <person name="Wang L."/>
            <person name="Zhao S."/>
            <person name="Grierson D."/>
            <person name="Xu C."/>
            <person name="Chen K."/>
        </authorList>
    </citation>
    <scope>NUCLEOTIDE SEQUENCE [LARGE SCALE GENOMIC DNA]</scope>
    <source>
        <strain evidence="18">01-14</strain>
        <tissue evidence="18">Leaf</tissue>
    </source>
</reference>
<dbReference type="GO" id="GO:0006397">
    <property type="term" value="P:mRNA processing"/>
    <property type="evidence" value="ECO:0007669"/>
    <property type="project" value="UniProtKB-KW"/>
</dbReference>
<evidence type="ECO:0000313" key="19">
    <source>
        <dbReference type="Proteomes" id="UP001428341"/>
    </source>
</evidence>
<evidence type="ECO:0000259" key="17">
    <source>
        <dbReference type="PROSITE" id="PS51295"/>
    </source>
</evidence>
<keyword evidence="19" id="KW-1185">Reference proteome</keyword>
<feature type="domain" description="CRM" evidence="17">
    <location>
        <begin position="234"/>
        <end position="334"/>
    </location>
</feature>
<evidence type="ECO:0000256" key="8">
    <source>
        <dbReference type="ARBA" id="ARBA00022946"/>
    </source>
</evidence>
<dbReference type="Pfam" id="PF00010">
    <property type="entry name" value="HLH"/>
    <property type="match status" value="1"/>
</dbReference>
<evidence type="ECO:0000256" key="1">
    <source>
        <dbReference type="ARBA" id="ARBA00004123"/>
    </source>
</evidence>
<dbReference type="InterPro" id="IPR001890">
    <property type="entry name" value="RNA-binding_CRM"/>
</dbReference>
<dbReference type="InterPro" id="IPR011598">
    <property type="entry name" value="bHLH_dom"/>
</dbReference>
<dbReference type="InterPro" id="IPR045278">
    <property type="entry name" value="CRS1/CFM2/CFM3"/>
</dbReference>
<keyword evidence="11" id="KW-0508">mRNA splicing</keyword>
<keyword evidence="3" id="KW-0150">Chloroplast</keyword>
<dbReference type="PANTHER" id="PTHR31846">
    <property type="entry name" value="CRS1 / YHBY (CRM) DOMAIN-CONTAINING PROTEIN"/>
    <property type="match status" value="1"/>
</dbReference>
<feature type="coiled-coil region" evidence="15">
    <location>
        <begin position="196"/>
        <end position="230"/>
    </location>
</feature>
<gene>
    <name evidence="18" type="ORF">WN944_025887</name>
</gene>
<keyword evidence="6" id="KW-0677">Repeat</keyword>
<dbReference type="GO" id="GO:0046983">
    <property type="term" value="F:protein dimerization activity"/>
    <property type="evidence" value="ECO:0007669"/>
    <property type="project" value="InterPro"/>
</dbReference>
<dbReference type="InterPro" id="IPR036638">
    <property type="entry name" value="HLH_DNA-bd_sf"/>
</dbReference>
<dbReference type="Pfam" id="PF01985">
    <property type="entry name" value="CRS1_YhbY"/>
    <property type="match status" value="1"/>
</dbReference>
<dbReference type="GO" id="GO:0003729">
    <property type="term" value="F:mRNA binding"/>
    <property type="evidence" value="ECO:0007669"/>
    <property type="project" value="InterPro"/>
</dbReference>
<evidence type="ECO:0000256" key="3">
    <source>
        <dbReference type="ARBA" id="ARBA00022528"/>
    </source>
</evidence>
<dbReference type="GO" id="GO:0009507">
    <property type="term" value="C:chloroplast"/>
    <property type="evidence" value="ECO:0007669"/>
    <property type="project" value="UniProtKB-SubCell"/>
</dbReference>
<dbReference type="EMBL" id="JBCGBO010000024">
    <property type="protein sequence ID" value="KAK9182741.1"/>
    <property type="molecule type" value="Genomic_DNA"/>
</dbReference>
<evidence type="ECO:0000256" key="15">
    <source>
        <dbReference type="SAM" id="Coils"/>
    </source>
</evidence>
<evidence type="ECO:0000256" key="4">
    <source>
        <dbReference type="ARBA" id="ARBA00022640"/>
    </source>
</evidence>
<dbReference type="InterPro" id="IPR035920">
    <property type="entry name" value="YhbY-like_sf"/>
</dbReference>
<dbReference type="PROSITE" id="PS50888">
    <property type="entry name" value="BHLH"/>
    <property type="match status" value="1"/>
</dbReference>
<evidence type="ECO:0000256" key="9">
    <source>
        <dbReference type="ARBA" id="ARBA00023015"/>
    </source>
</evidence>
<dbReference type="Gene3D" id="4.10.280.10">
    <property type="entry name" value="Helix-loop-helix DNA-binding domain"/>
    <property type="match status" value="1"/>
</dbReference>
<evidence type="ECO:0000256" key="6">
    <source>
        <dbReference type="ARBA" id="ARBA00022737"/>
    </source>
</evidence>
<dbReference type="GO" id="GO:0000373">
    <property type="term" value="P:Group II intron splicing"/>
    <property type="evidence" value="ECO:0007669"/>
    <property type="project" value="UniProtKB-ARBA"/>
</dbReference>
<dbReference type="Proteomes" id="UP001428341">
    <property type="component" value="Unassembled WGS sequence"/>
</dbReference>
<name>A0AAP0LU43_9ROSI</name>
<keyword evidence="12" id="KW-0539">Nucleus</keyword>
<keyword evidence="5" id="KW-0507">mRNA processing</keyword>
<evidence type="ECO:0000256" key="2">
    <source>
        <dbReference type="ARBA" id="ARBA00004229"/>
    </source>
</evidence>
<accession>A0AAP0LU43</accession>
<dbReference type="AlphaFoldDB" id="A0AAP0LU43"/>
<evidence type="ECO:0000256" key="12">
    <source>
        <dbReference type="ARBA" id="ARBA00023242"/>
    </source>
</evidence>